<feature type="compositionally biased region" description="Basic residues" evidence="1">
    <location>
        <begin position="236"/>
        <end position="245"/>
    </location>
</feature>
<protein>
    <recommendedName>
        <fullName evidence="2">DUF4614 domain-containing protein</fullName>
    </recommendedName>
</protein>
<name>A0A813PHS0_9BILA</name>
<feature type="region of interest" description="Disordered" evidence="1">
    <location>
        <begin position="211"/>
        <end position="286"/>
    </location>
</feature>
<dbReference type="Proteomes" id="UP000663854">
    <property type="component" value="Unassembled WGS sequence"/>
</dbReference>
<feature type="compositionally biased region" description="Basic and acidic residues" evidence="1">
    <location>
        <begin position="222"/>
        <end position="235"/>
    </location>
</feature>
<dbReference type="EMBL" id="CAJNOH010000013">
    <property type="protein sequence ID" value="CAF0750835.1"/>
    <property type="molecule type" value="Genomic_DNA"/>
</dbReference>
<feature type="compositionally biased region" description="Polar residues" evidence="1">
    <location>
        <begin position="104"/>
        <end position="120"/>
    </location>
</feature>
<dbReference type="InterPro" id="IPR027884">
    <property type="entry name" value="DUF4614"/>
</dbReference>
<accession>A0A813PHS0</accession>
<feature type="domain" description="DUF4614" evidence="2">
    <location>
        <begin position="435"/>
        <end position="594"/>
    </location>
</feature>
<dbReference type="Pfam" id="PF15391">
    <property type="entry name" value="DUF4614"/>
    <property type="match status" value="1"/>
</dbReference>
<reference evidence="3" key="1">
    <citation type="submission" date="2021-02" db="EMBL/GenBank/DDBJ databases">
        <authorList>
            <person name="Nowell W R."/>
        </authorList>
    </citation>
    <scope>NUCLEOTIDE SEQUENCE</scope>
</reference>
<organism evidence="3 4">
    <name type="scientific">Rotaria sordida</name>
    <dbReference type="NCBI Taxonomy" id="392033"/>
    <lineage>
        <taxon>Eukaryota</taxon>
        <taxon>Metazoa</taxon>
        <taxon>Spiralia</taxon>
        <taxon>Gnathifera</taxon>
        <taxon>Rotifera</taxon>
        <taxon>Eurotatoria</taxon>
        <taxon>Bdelloidea</taxon>
        <taxon>Philodinida</taxon>
        <taxon>Philodinidae</taxon>
        <taxon>Rotaria</taxon>
    </lineage>
</organism>
<evidence type="ECO:0000256" key="1">
    <source>
        <dbReference type="SAM" id="MobiDB-lite"/>
    </source>
</evidence>
<feature type="region of interest" description="Disordered" evidence="1">
    <location>
        <begin position="1"/>
        <end position="151"/>
    </location>
</feature>
<comment type="caution">
    <text evidence="3">The sequence shown here is derived from an EMBL/GenBank/DDBJ whole genome shotgun (WGS) entry which is preliminary data.</text>
</comment>
<gene>
    <name evidence="3" type="ORF">PYM288_LOCUS2078</name>
</gene>
<proteinExistence type="predicted"/>
<sequence length="609" mass="68664">MPSSMSDLAARMNQRKQRLQEEQQNLDRKLNIYAQNPDGISEVSELESSQQPPKPKQRHHRSSTKSPFDDDSSLQFGYNDKKSHSTTTTTSSTTPRQPNKFVKKSTTIPTATTEKLSVTHSPRDVASPRVSARKTSDKKPQQSSSTGLLTQSALLARAQHRQQLYAKGIELEPGAFDEANDEDESSSDATTSGSKVLFGSGKKSFLKKTATTTPANQVPDLQHLDSETNSSEREGKKTKHNKNRRPSLVLDTEDDSLLDFAGDGSSSEGRKTPTLTPRKGILKSPKDFIPKESEHSVQFSERLVTVQTDEERIPTPIKTSRSTTPRRIQITKKPLNDVDEIISSETESISTAIDVDDDDDYTSIPFSEHISESPVNNMFANLLMNNEPLITSVVKKKSPRITTKKSPSTINKIHHKHETISEISDDENTKVEEVPEEQSIINYSEDFSLVTTETSTPRPSKPTNIYIEKQIPLNRTIQKVSTYDQQVQVDLMSTPFQSSLNQIHSIYLINENDLNEIRPSSLFRSVVEPQVLQSLLTTNPVLLAVDDLLREQSSLLRSFIQLQRTYYESTIRSIRPEYIYVTKDNTLRFIADHQQFQRHFQSNDDSITN</sequence>
<evidence type="ECO:0000259" key="2">
    <source>
        <dbReference type="Pfam" id="PF15391"/>
    </source>
</evidence>
<evidence type="ECO:0000313" key="3">
    <source>
        <dbReference type="EMBL" id="CAF0750835.1"/>
    </source>
</evidence>
<feature type="compositionally biased region" description="Low complexity" evidence="1">
    <location>
        <begin position="141"/>
        <end position="151"/>
    </location>
</feature>
<dbReference type="AlphaFoldDB" id="A0A813PHS0"/>
<feature type="compositionally biased region" description="Low complexity" evidence="1">
    <location>
        <begin position="85"/>
        <end position="94"/>
    </location>
</feature>
<feature type="region of interest" description="Disordered" evidence="1">
    <location>
        <begin position="175"/>
        <end position="198"/>
    </location>
</feature>
<evidence type="ECO:0000313" key="4">
    <source>
        <dbReference type="Proteomes" id="UP000663854"/>
    </source>
</evidence>
<feature type="compositionally biased region" description="Basic and acidic residues" evidence="1">
    <location>
        <begin position="18"/>
        <end position="30"/>
    </location>
</feature>